<keyword evidence="14" id="KW-1185">Reference proteome</keyword>
<keyword evidence="5" id="KW-0347">Helicase</keyword>
<dbReference type="Gene3D" id="3.40.50.300">
    <property type="entry name" value="P-loop containing nucleotide triphosphate hydrolases"/>
    <property type="match status" value="2"/>
</dbReference>
<sequence length="1057" mass="115134">MRKTVVRLKTFNPPQQLQGGNSSSVQLTRTNANIVTGNDNDKSRASSRAVTSVPERTLQSAAAPAVQRVKRGREELPQNNSASDLSGVGAVIMPSSQFSEVGPWSQFMREGAADLTAHPHAVPTSTEGDAPPRDFCDGDEDDMPPVSQEELQREAEEDMRLSTDVILTPGTPNGNTCEPFSSVSAVPTCTLTVPSLNSEVSQISTGLDYGNVYGHVPFGTPVINDNVPSGPSASALPRPSVDDPDFFYDLPVSVKDFYATRRGIKKLYNWQHEVLMRDDIRAGGSLVYSLPTSGGKTLVAEISLLRCLINRGQSCLFVLPFVSLAEEKTDAMIPLGDVLGFTVDGHYSTRGRFPLPVSKAVFVCTIEKANSLVNHMLEENTIGRIGTIVVDELHMLGETSRGATLELLLTKLLCLRHKVQIIGMSATIPNLPDIARWLRASCYIGNYRPVPLRQYAVVGGEVLEDGREVCRSLVAAGHTSESSQLVFLTTEVKGASVLVFCASRQQTVSTARLIARSRKEEVDKEGGVRYNASSLALVADLRALDSEESSLLSQLVPYGVAFHHGGLVAEERTLIETAFRRRSIGVLCCTSTLAAGVNLPARRVIFKTPFVAVDFLTKSRYLQMCGRAGRAGLDEFGESFLFLSRKDRNRGCELMQQEVEACVSQLLEEKSTVERALLEFVAIGLIRSLSDARKWGENILFHHAPGPIDKGLNAGSVAVPEMLEGIIQSALSKLVERGLMQRLSRPAADASREDSDVLGDSDVTNAKNGDAKNNGTGDGDAILSSSPFGSCSVRSCFGVEDALIVRLELEKLQQSGLILADDLHMCYFVTPLRDPIDVDWSIYRDILSQLNETRQRIASMIGVDEFYVNQRAMGLGDAGGNGGGRAFATRRFYAALALADLLNEVPIGEVEQRYRCNRGQLQNLLRSASMFSSSITSFCRAMEWYSLEAVLASFVKRLGFGVKPDIIPLMEIKGVQPGRARALWRAGFKDPAAVAACTPAELLKRVKEANPPDSKVVKYFSIRSAVVVLREANAWVQQNIREKKGDLADLTLQSSTY</sequence>
<dbReference type="GO" id="GO:0005634">
    <property type="term" value="C:nucleus"/>
    <property type="evidence" value="ECO:0007669"/>
    <property type="project" value="UniProtKB-SubCell"/>
</dbReference>
<evidence type="ECO:0000256" key="9">
    <source>
        <dbReference type="ARBA" id="ARBA00048988"/>
    </source>
</evidence>
<dbReference type="VEuPathDB" id="TriTrypDB:TEOVI_000915500"/>
<dbReference type="InterPro" id="IPR014001">
    <property type="entry name" value="Helicase_ATP-bd"/>
</dbReference>
<feature type="region of interest" description="Disordered" evidence="10">
    <location>
        <begin position="119"/>
        <end position="145"/>
    </location>
</feature>
<dbReference type="GO" id="GO:0016787">
    <property type="term" value="F:hydrolase activity"/>
    <property type="evidence" value="ECO:0007669"/>
    <property type="project" value="UniProtKB-KW"/>
</dbReference>
<feature type="domain" description="Helicase C-terminal" evidence="12">
    <location>
        <begin position="484"/>
        <end position="678"/>
    </location>
</feature>
<evidence type="ECO:0000259" key="12">
    <source>
        <dbReference type="PROSITE" id="PS51194"/>
    </source>
</evidence>
<dbReference type="CDD" id="cd18026">
    <property type="entry name" value="DEXHc_POLQ-like"/>
    <property type="match status" value="1"/>
</dbReference>
<keyword evidence="6" id="KW-0067">ATP-binding</keyword>
<evidence type="ECO:0000313" key="13">
    <source>
        <dbReference type="EMBL" id="SCU66137.1"/>
    </source>
</evidence>
<dbReference type="InterPro" id="IPR050474">
    <property type="entry name" value="Hel308_SKI2-like"/>
</dbReference>
<keyword evidence="2" id="KW-0547">Nucleotide-binding</keyword>
<dbReference type="EMBL" id="CZPT02000501">
    <property type="protein sequence ID" value="SCU66137.1"/>
    <property type="molecule type" value="Genomic_DNA"/>
</dbReference>
<dbReference type="PROSITE" id="PS51194">
    <property type="entry name" value="HELICASE_CTER"/>
    <property type="match status" value="1"/>
</dbReference>
<dbReference type="InterPro" id="IPR046931">
    <property type="entry name" value="HTH_61"/>
</dbReference>
<dbReference type="CDD" id="cd18795">
    <property type="entry name" value="SF2_C_Ski2"/>
    <property type="match status" value="1"/>
</dbReference>
<dbReference type="GO" id="GO:0003676">
    <property type="term" value="F:nucleic acid binding"/>
    <property type="evidence" value="ECO:0007669"/>
    <property type="project" value="InterPro"/>
</dbReference>
<evidence type="ECO:0000256" key="6">
    <source>
        <dbReference type="ARBA" id="ARBA00022840"/>
    </source>
</evidence>
<accession>A0A1G4I383</accession>
<feature type="region of interest" description="Disordered" evidence="10">
    <location>
        <begin position="745"/>
        <end position="778"/>
    </location>
</feature>
<feature type="region of interest" description="Disordered" evidence="10">
    <location>
        <begin position="1"/>
        <end position="83"/>
    </location>
</feature>
<evidence type="ECO:0000256" key="3">
    <source>
        <dbReference type="ARBA" id="ARBA00022763"/>
    </source>
</evidence>
<proteinExistence type="predicted"/>
<name>A0A1G4I383_TRYEQ</name>
<evidence type="ECO:0000256" key="5">
    <source>
        <dbReference type="ARBA" id="ARBA00022806"/>
    </source>
</evidence>
<dbReference type="Pfam" id="PF21099">
    <property type="entry name" value="POLQ_helical"/>
    <property type="match status" value="1"/>
</dbReference>
<dbReference type="SUPFAM" id="SSF158702">
    <property type="entry name" value="Sec63 N-terminal domain-like"/>
    <property type="match status" value="1"/>
</dbReference>
<comment type="catalytic activity">
    <reaction evidence="9">
        <text>ATP + H2O = ADP + phosphate + H(+)</text>
        <dbReference type="Rhea" id="RHEA:13065"/>
        <dbReference type="ChEBI" id="CHEBI:15377"/>
        <dbReference type="ChEBI" id="CHEBI:15378"/>
        <dbReference type="ChEBI" id="CHEBI:30616"/>
        <dbReference type="ChEBI" id="CHEBI:43474"/>
        <dbReference type="ChEBI" id="CHEBI:456216"/>
        <dbReference type="EC" id="5.6.2.4"/>
    </reaction>
</comment>
<evidence type="ECO:0000256" key="8">
    <source>
        <dbReference type="ARBA" id="ARBA00023242"/>
    </source>
</evidence>
<evidence type="ECO:0000259" key="11">
    <source>
        <dbReference type="PROSITE" id="PS51192"/>
    </source>
</evidence>
<protein>
    <submittedName>
        <fullName evidence="13">DNA polymerase theta (Helicase domain only), putative</fullName>
    </submittedName>
</protein>
<dbReference type="SMART" id="SM00490">
    <property type="entry name" value="HELICc"/>
    <property type="match status" value="1"/>
</dbReference>
<dbReference type="Proteomes" id="UP000195570">
    <property type="component" value="Unassembled WGS sequence"/>
</dbReference>
<dbReference type="GO" id="GO:0043138">
    <property type="term" value="F:3'-5' DNA helicase activity"/>
    <property type="evidence" value="ECO:0007669"/>
    <property type="project" value="UniProtKB-EC"/>
</dbReference>
<evidence type="ECO:0000256" key="10">
    <source>
        <dbReference type="SAM" id="MobiDB-lite"/>
    </source>
</evidence>
<dbReference type="Gene3D" id="1.10.3380.20">
    <property type="match status" value="1"/>
</dbReference>
<evidence type="ECO:0000256" key="7">
    <source>
        <dbReference type="ARBA" id="ARBA00023204"/>
    </source>
</evidence>
<evidence type="ECO:0000256" key="4">
    <source>
        <dbReference type="ARBA" id="ARBA00022801"/>
    </source>
</evidence>
<evidence type="ECO:0000256" key="1">
    <source>
        <dbReference type="ARBA" id="ARBA00004123"/>
    </source>
</evidence>
<dbReference type="SMART" id="SM00487">
    <property type="entry name" value="DEXDc"/>
    <property type="match status" value="1"/>
</dbReference>
<reference evidence="13" key="1">
    <citation type="submission" date="2016-09" db="EMBL/GenBank/DDBJ databases">
        <authorList>
            <person name="Hebert L."/>
            <person name="Moumen B."/>
        </authorList>
    </citation>
    <scope>NUCLEOTIDE SEQUENCE [LARGE SCALE GENOMIC DNA]</scope>
    <source>
        <strain evidence="13">OVI</strain>
    </source>
</reference>
<dbReference type="GO" id="GO:0005524">
    <property type="term" value="F:ATP binding"/>
    <property type="evidence" value="ECO:0007669"/>
    <property type="project" value="UniProtKB-KW"/>
</dbReference>
<dbReference type="GO" id="GO:0006281">
    <property type="term" value="P:DNA repair"/>
    <property type="evidence" value="ECO:0007669"/>
    <property type="project" value="UniProtKB-KW"/>
</dbReference>
<dbReference type="InterPro" id="IPR027417">
    <property type="entry name" value="P-loop_NTPase"/>
</dbReference>
<dbReference type="RefSeq" id="XP_067077623.1">
    <property type="nucleotide sequence ID" value="XM_067221522.1"/>
</dbReference>
<keyword evidence="4" id="KW-0378">Hydrolase</keyword>
<dbReference type="AlphaFoldDB" id="A0A1G4I383"/>
<feature type="compositionally biased region" description="Polar residues" evidence="10">
    <location>
        <begin position="12"/>
        <end position="38"/>
    </location>
</feature>
<organism evidence="13 14">
    <name type="scientific">Trypanosoma equiperdum</name>
    <dbReference type="NCBI Taxonomy" id="5694"/>
    <lineage>
        <taxon>Eukaryota</taxon>
        <taxon>Discoba</taxon>
        <taxon>Euglenozoa</taxon>
        <taxon>Kinetoplastea</taxon>
        <taxon>Metakinetoplastina</taxon>
        <taxon>Trypanosomatida</taxon>
        <taxon>Trypanosomatidae</taxon>
        <taxon>Trypanosoma</taxon>
    </lineage>
</organism>
<dbReference type="PANTHER" id="PTHR47961">
    <property type="entry name" value="DNA POLYMERASE THETA, PUTATIVE (AFU_ORTHOLOGUE AFUA_1G05260)-RELATED"/>
    <property type="match status" value="1"/>
</dbReference>
<dbReference type="Pfam" id="PF00270">
    <property type="entry name" value="DEAD"/>
    <property type="match status" value="1"/>
</dbReference>
<dbReference type="InterPro" id="IPR001650">
    <property type="entry name" value="Helicase_C-like"/>
</dbReference>
<gene>
    <name evidence="13" type="ORF">TEOVI_000915500</name>
</gene>
<dbReference type="FunFam" id="3.40.50.300:FF:000813">
    <property type="entry name" value="helicase POLQ-like isoform X1"/>
    <property type="match status" value="1"/>
</dbReference>
<evidence type="ECO:0000256" key="2">
    <source>
        <dbReference type="ARBA" id="ARBA00022741"/>
    </source>
</evidence>
<dbReference type="FunFam" id="1.10.3380.20:FF:000004">
    <property type="entry name" value="DNA polymerase theta (Helicase domain only), putative"/>
    <property type="match status" value="1"/>
</dbReference>
<dbReference type="GeneID" id="92383089"/>
<dbReference type="InterPro" id="IPR011545">
    <property type="entry name" value="DEAD/DEAH_box_helicase_dom"/>
</dbReference>
<evidence type="ECO:0000313" key="14">
    <source>
        <dbReference type="Proteomes" id="UP000195570"/>
    </source>
</evidence>
<feature type="domain" description="Helicase ATP-binding" evidence="11">
    <location>
        <begin position="277"/>
        <end position="446"/>
    </location>
</feature>
<comment type="caution">
    <text evidence="13">The sequence shown here is derived from an EMBL/GenBank/DDBJ whole genome shotgun (WGS) entry which is preliminary data.</text>
</comment>
<dbReference type="PROSITE" id="PS51192">
    <property type="entry name" value="HELICASE_ATP_BIND_1"/>
    <property type="match status" value="1"/>
</dbReference>
<keyword evidence="3" id="KW-0227">DNA damage</keyword>
<dbReference type="SUPFAM" id="SSF52540">
    <property type="entry name" value="P-loop containing nucleoside triphosphate hydrolases"/>
    <property type="match status" value="1"/>
</dbReference>
<dbReference type="PANTHER" id="PTHR47961:SF6">
    <property type="entry name" value="DNA-DIRECTED DNA POLYMERASE"/>
    <property type="match status" value="1"/>
</dbReference>
<keyword evidence="7" id="KW-0234">DNA repair</keyword>
<dbReference type="Pfam" id="PF20470">
    <property type="entry name" value="HTH_61"/>
    <property type="match status" value="1"/>
</dbReference>
<feature type="compositionally biased region" description="Polar residues" evidence="10">
    <location>
        <begin position="762"/>
        <end position="775"/>
    </location>
</feature>
<dbReference type="Pfam" id="PF00271">
    <property type="entry name" value="Helicase_C"/>
    <property type="match status" value="1"/>
</dbReference>
<comment type="subcellular location">
    <subcellularLocation>
        <location evidence="1">Nucleus</location>
    </subcellularLocation>
</comment>
<keyword evidence="8" id="KW-0539">Nucleus</keyword>
<dbReference type="InterPro" id="IPR048960">
    <property type="entry name" value="POLQ-like_helical"/>
</dbReference>